<gene>
    <name evidence="4" type="ORF">O181_009686</name>
</gene>
<dbReference type="EMBL" id="AVOT02002326">
    <property type="protein sequence ID" value="MBW0469971.1"/>
    <property type="molecule type" value="Genomic_DNA"/>
</dbReference>
<proteinExistence type="predicted"/>
<dbReference type="CDD" id="cd01647">
    <property type="entry name" value="RT_LTR"/>
    <property type="match status" value="1"/>
</dbReference>
<dbReference type="Pfam" id="PF00078">
    <property type="entry name" value="RVT_1"/>
    <property type="match status" value="1"/>
</dbReference>
<sequence length="1208" mass="140348">MAYKQCTRYLHQPEDREGWSRTRRPGRGHLGHSGGWKNNEGDNIKPFIHTSIQQEPQTRGLERHGSSSSAPPTPQRFISMEHGQQEVQLGISLGRAWRKFPEDLSQRDRLQGPYGNHQMLESYKAVQTPGGKGNQDKGESSHYPSYRRTADPDKVYSDSFRLKRSRPNQLSSGFTPFRNQQISGQESPFFTIPGSVQEKTRKQGQKKYLLQTEEERVRPHVPEAVGFGKRSAQEPEVVVNNSRISRPINRNITPTQIEQNVVTPKSNSKSDALWLQMSQYAEQTQNQSAEIEASHEKMKNLTASMDEIVKNLQEGHSQLSKAAEETKKRLNLVFEEKHHSKRDRDCLDPDINKLFNVYHNIKPQPQGHVKDNPYDPHEIKPDAMLVNKARSPSQYQDGDNMSYSEKEPLKQLPEASSWPKFPGTGEYDHMELIDYIYGLLIDVPRIPDYWITARLNTAFKAHASIWYTKMKEIHGRRNWPWWKSQIIQKYSNGTWIWKNTISFDNDKYYVDKDPYERFLRQSKRLKAMDHQMNIQMRNHKLLTQLPGELKHAVKCRCNQNCTVDDIANTLQDMRKRTNIGKFTPYKSSGFKEKQPFRVEFKDKPKERGEELEKKRNSCHSCGSTDHYANNCAKAKKKVHAIEKVPEEESPTEDSDSDSMGDSIREPSDDYQYPREEFLVEYQEETLLEIQDIQLEAGMPQDTAYKNLCKHTQDAQTLLVTPSKGISYIHGTATKGAHCSIVARGYLDNHFPNWEKQLLPTKEKNFKSASVKMTSIGRIIKEIIISYRKGNIRLNPEFVVLDYAYIQGLLLGEDYQRMYGVDIYNSKNRHITIGTNKENKSSLDIYQISTYDSLEELLNEFREGQLSTTLTRKIKGHDIELYLDVERPYPPMLRRPPYPESLETRKEVEKNINELLDMDVIRKIGHNEIVEITTPVLITWHDGKYRLCQDFRALNNYTKADRYPIPRIPHALDKLAKAKYITKMDCMKGFHQNGVKPNCMKFLRIICHTGMYEFTRMLFRIQNAPSHFQRMMDTIFKEEISEGWMVVYIYDILIYSETWEDHVKYIERVLKLLALGHKVSGLSLEIHQNKVVAVLQNPVPKSIKELQSFFGFASYYRNHIKNFAHITSSLYKLCSKDVVFEITKEKRDAYERIKYELTNAYVLIFPDFELPFKLYIYAACSQGLGAALHQRQIVDGEPREGVIFTSLAN</sequence>
<dbReference type="InterPro" id="IPR000477">
    <property type="entry name" value="RT_dom"/>
</dbReference>
<dbReference type="OrthoDB" id="2507294at2759"/>
<organism evidence="4 5">
    <name type="scientific">Austropuccinia psidii MF-1</name>
    <dbReference type="NCBI Taxonomy" id="1389203"/>
    <lineage>
        <taxon>Eukaryota</taxon>
        <taxon>Fungi</taxon>
        <taxon>Dikarya</taxon>
        <taxon>Basidiomycota</taxon>
        <taxon>Pucciniomycotina</taxon>
        <taxon>Pucciniomycetes</taxon>
        <taxon>Pucciniales</taxon>
        <taxon>Sphaerophragmiaceae</taxon>
        <taxon>Austropuccinia</taxon>
    </lineage>
</organism>
<keyword evidence="1" id="KW-0175">Coiled coil</keyword>
<feature type="compositionally biased region" description="Acidic residues" evidence="2">
    <location>
        <begin position="647"/>
        <end position="658"/>
    </location>
</feature>
<comment type="caution">
    <text evidence="4">The sequence shown here is derived from an EMBL/GenBank/DDBJ whole genome shotgun (WGS) entry which is preliminary data.</text>
</comment>
<dbReference type="AlphaFoldDB" id="A0A9Q3BSB5"/>
<name>A0A9Q3BSB5_9BASI</name>
<reference evidence="4" key="1">
    <citation type="submission" date="2021-03" db="EMBL/GenBank/DDBJ databases">
        <title>Draft genome sequence of rust myrtle Austropuccinia psidii MF-1, a brazilian biotype.</title>
        <authorList>
            <person name="Quecine M.C."/>
            <person name="Pachon D.M.R."/>
            <person name="Bonatelli M.L."/>
            <person name="Correr F.H."/>
            <person name="Franceschini L.M."/>
            <person name="Leite T.F."/>
            <person name="Margarido G.R.A."/>
            <person name="Almeida C.A."/>
            <person name="Ferrarezi J.A."/>
            <person name="Labate C.A."/>
        </authorList>
    </citation>
    <scope>NUCLEOTIDE SEQUENCE</scope>
    <source>
        <strain evidence="4">MF-1</strain>
    </source>
</reference>
<evidence type="ECO:0000313" key="5">
    <source>
        <dbReference type="Proteomes" id="UP000765509"/>
    </source>
</evidence>
<dbReference type="InterPro" id="IPR050951">
    <property type="entry name" value="Retrovirus_Pol_polyprotein"/>
</dbReference>
<feature type="region of interest" description="Disordered" evidence="2">
    <location>
        <begin position="126"/>
        <end position="181"/>
    </location>
</feature>
<dbReference type="SUPFAM" id="SSF56672">
    <property type="entry name" value="DNA/RNA polymerases"/>
    <property type="match status" value="1"/>
</dbReference>
<dbReference type="Gene3D" id="3.10.10.10">
    <property type="entry name" value="HIV Type 1 Reverse Transcriptase, subunit A, domain 1"/>
    <property type="match status" value="1"/>
</dbReference>
<dbReference type="FunFam" id="3.30.70.270:FF:000020">
    <property type="entry name" value="Transposon Tf2-6 polyprotein-like Protein"/>
    <property type="match status" value="1"/>
</dbReference>
<dbReference type="Gene3D" id="3.30.70.270">
    <property type="match status" value="2"/>
</dbReference>
<feature type="domain" description="Reverse transcriptase" evidence="3">
    <location>
        <begin position="941"/>
        <end position="1094"/>
    </location>
</feature>
<feature type="compositionally biased region" description="Basic and acidic residues" evidence="2">
    <location>
        <begin position="11"/>
        <end position="20"/>
    </location>
</feature>
<evidence type="ECO:0000259" key="3">
    <source>
        <dbReference type="Pfam" id="PF00078"/>
    </source>
</evidence>
<evidence type="ECO:0000256" key="1">
    <source>
        <dbReference type="SAM" id="Coils"/>
    </source>
</evidence>
<feature type="coiled-coil region" evidence="1">
    <location>
        <begin position="281"/>
        <end position="329"/>
    </location>
</feature>
<dbReference type="PANTHER" id="PTHR37984:SF5">
    <property type="entry name" value="PROTEIN NYNRIN-LIKE"/>
    <property type="match status" value="1"/>
</dbReference>
<dbReference type="InterPro" id="IPR043502">
    <property type="entry name" value="DNA/RNA_pol_sf"/>
</dbReference>
<keyword evidence="5" id="KW-1185">Reference proteome</keyword>
<accession>A0A9Q3BSB5</accession>
<dbReference type="PANTHER" id="PTHR37984">
    <property type="entry name" value="PROTEIN CBG26694"/>
    <property type="match status" value="1"/>
</dbReference>
<evidence type="ECO:0000313" key="4">
    <source>
        <dbReference type="EMBL" id="MBW0469971.1"/>
    </source>
</evidence>
<feature type="region of interest" description="Disordered" evidence="2">
    <location>
        <begin position="642"/>
        <end position="669"/>
    </location>
</feature>
<feature type="region of interest" description="Disordered" evidence="2">
    <location>
        <begin position="1"/>
        <end position="76"/>
    </location>
</feature>
<feature type="compositionally biased region" description="Polar residues" evidence="2">
    <location>
        <begin position="167"/>
        <end position="181"/>
    </location>
</feature>
<protein>
    <recommendedName>
        <fullName evidence="3">Reverse transcriptase domain-containing protein</fullName>
    </recommendedName>
</protein>
<dbReference type="Proteomes" id="UP000765509">
    <property type="component" value="Unassembled WGS sequence"/>
</dbReference>
<dbReference type="InterPro" id="IPR043128">
    <property type="entry name" value="Rev_trsase/Diguanyl_cyclase"/>
</dbReference>
<feature type="compositionally biased region" description="Basic residues" evidence="2">
    <location>
        <begin position="21"/>
        <end position="30"/>
    </location>
</feature>
<evidence type="ECO:0000256" key="2">
    <source>
        <dbReference type="SAM" id="MobiDB-lite"/>
    </source>
</evidence>